<dbReference type="RefSeq" id="WP_301663420.1">
    <property type="nucleotide sequence ID" value="NZ_VCYH01000003.1"/>
</dbReference>
<dbReference type="Proteomes" id="UP001168338">
    <property type="component" value="Unassembled WGS sequence"/>
</dbReference>
<dbReference type="Gene3D" id="2.30.30.240">
    <property type="entry name" value="PRC-barrel domain"/>
    <property type="match status" value="1"/>
</dbReference>
<dbReference type="Pfam" id="PF05239">
    <property type="entry name" value="PRC"/>
    <property type="match status" value="1"/>
</dbReference>
<evidence type="ECO:0000256" key="1">
    <source>
        <dbReference type="SAM" id="MobiDB-lite"/>
    </source>
</evidence>
<protein>
    <submittedName>
        <fullName evidence="3">PRC-barrel domain containing protein</fullName>
    </submittedName>
</protein>
<dbReference type="PANTHER" id="PTHR36505">
    <property type="entry name" value="BLR1072 PROTEIN"/>
    <property type="match status" value="1"/>
</dbReference>
<dbReference type="InterPro" id="IPR011033">
    <property type="entry name" value="PRC_barrel-like_sf"/>
</dbReference>
<sequence length="161" mass="17891">MVEGQSGMVMERRVRETGAEWYMSGDDVMGKSIINPQGEDLGKVSDMRIAFPEGRVEYVVLRYGGMLGMGGKHFAVPPEALTYRSGDDVFVANIAKSTLDNAEGFSEDNWPREPDWNLIESARARAPPSREEAEAVESAEAPPPEVVTKERVEVHEPPRKR</sequence>
<feature type="compositionally biased region" description="Basic and acidic residues" evidence="1">
    <location>
        <begin position="147"/>
        <end position="161"/>
    </location>
</feature>
<dbReference type="EMBL" id="VCYH01000003">
    <property type="protein sequence ID" value="MDN7024321.1"/>
    <property type="molecule type" value="Genomic_DNA"/>
</dbReference>
<proteinExistence type="predicted"/>
<evidence type="ECO:0000259" key="2">
    <source>
        <dbReference type="Pfam" id="PF05239"/>
    </source>
</evidence>
<evidence type="ECO:0000313" key="3">
    <source>
        <dbReference type="EMBL" id="MDN7024321.1"/>
    </source>
</evidence>
<feature type="domain" description="PRC-barrel" evidence="2">
    <location>
        <begin position="24"/>
        <end position="98"/>
    </location>
</feature>
<dbReference type="InterPro" id="IPR027275">
    <property type="entry name" value="PRC-brl_dom"/>
</dbReference>
<dbReference type="PANTHER" id="PTHR36505:SF1">
    <property type="entry name" value="BLR1072 PROTEIN"/>
    <property type="match status" value="1"/>
</dbReference>
<gene>
    <name evidence="3" type="ORF">FGU65_05350</name>
</gene>
<organism evidence="3 4">
    <name type="scientific">Methanoculleus frigidifontis</name>
    <dbReference type="NCBI Taxonomy" id="2584085"/>
    <lineage>
        <taxon>Archaea</taxon>
        <taxon>Methanobacteriati</taxon>
        <taxon>Methanobacteriota</taxon>
        <taxon>Stenosarchaea group</taxon>
        <taxon>Methanomicrobia</taxon>
        <taxon>Methanomicrobiales</taxon>
        <taxon>Methanomicrobiaceae</taxon>
        <taxon>Methanoculleus</taxon>
    </lineage>
</organism>
<keyword evidence="4" id="KW-1185">Reference proteome</keyword>
<comment type="caution">
    <text evidence="3">The sequence shown here is derived from an EMBL/GenBank/DDBJ whole genome shotgun (WGS) entry which is preliminary data.</text>
</comment>
<feature type="region of interest" description="Disordered" evidence="1">
    <location>
        <begin position="121"/>
        <end position="161"/>
    </location>
</feature>
<name>A0ABT8M8S6_9EURY</name>
<dbReference type="SUPFAM" id="SSF50346">
    <property type="entry name" value="PRC-barrel domain"/>
    <property type="match status" value="1"/>
</dbReference>
<evidence type="ECO:0000313" key="4">
    <source>
        <dbReference type="Proteomes" id="UP001168338"/>
    </source>
</evidence>
<accession>A0ABT8M8S6</accession>
<reference evidence="3" key="1">
    <citation type="submission" date="2019-05" db="EMBL/GenBank/DDBJ databases">
        <title>Methanoculleus sp. FWC-SCC1, a methanogenic archaeon isolated from deep marine cold seep.</title>
        <authorList>
            <person name="Chen Y.-W."/>
            <person name="Chen S.-C."/>
            <person name="Teng N.-H."/>
            <person name="Lai M.-C."/>
        </authorList>
    </citation>
    <scope>NUCLEOTIDE SEQUENCE</scope>
    <source>
        <strain evidence="3">FWC-SCC1</strain>
    </source>
</reference>